<keyword evidence="2 4" id="KW-0863">Zinc-finger</keyword>
<dbReference type="SUPFAM" id="SSF144232">
    <property type="entry name" value="HIT/MYND zinc finger-like"/>
    <property type="match status" value="1"/>
</dbReference>
<dbReference type="SUPFAM" id="SSF57756">
    <property type="entry name" value="Retrovirus zinc finger-like domains"/>
    <property type="match status" value="1"/>
</dbReference>
<accession>A0AAV7ISK8</accession>
<evidence type="ECO:0000256" key="3">
    <source>
        <dbReference type="ARBA" id="ARBA00022833"/>
    </source>
</evidence>
<keyword evidence="1" id="KW-0479">Metal-binding</keyword>
<feature type="compositionally biased region" description="Polar residues" evidence="5">
    <location>
        <begin position="254"/>
        <end position="264"/>
    </location>
</feature>
<dbReference type="InterPro" id="IPR036875">
    <property type="entry name" value="Znf_CCHC_sf"/>
</dbReference>
<feature type="domain" description="MYND-type" evidence="7">
    <location>
        <begin position="211"/>
        <end position="248"/>
    </location>
</feature>
<proteinExistence type="predicted"/>
<dbReference type="GO" id="GO:0003676">
    <property type="term" value="F:nucleic acid binding"/>
    <property type="evidence" value="ECO:0007669"/>
    <property type="project" value="InterPro"/>
</dbReference>
<dbReference type="GO" id="GO:0008270">
    <property type="term" value="F:zinc ion binding"/>
    <property type="evidence" value="ECO:0007669"/>
    <property type="project" value="UniProtKB-KW"/>
</dbReference>
<evidence type="ECO:0000256" key="5">
    <source>
        <dbReference type="SAM" id="MobiDB-lite"/>
    </source>
</evidence>
<evidence type="ECO:0000256" key="4">
    <source>
        <dbReference type="PROSITE-ProRule" id="PRU00134"/>
    </source>
</evidence>
<dbReference type="Gene3D" id="4.10.60.10">
    <property type="entry name" value="Zinc finger, CCHC-type"/>
    <property type="match status" value="1"/>
</dbReference>
<name>A0AAV7ISK8_COTGL</name>
<reference evidence="8 9" key="1">
    <citation type="journal article" date="2021" name="J. Hered.">
        <title>A chromosome-level genome assembly of the parasitoid wasp, Cotesia glomerata (Hymenoptera: Braconidae).</title>
        <authorList>
            <person name="Pinto B.J."/>
            <person name="Weis J.J."/>
            <person name="Gamble T."/>
            <person name="Ode P.J."/>
            <person name="Paul R."/>
            <person name="Zaspel J.M."/>
        </authorList>
    </citation>
    <scope>NUCLEOTIDE SEQUENCE [LARGE SCALE GENOMIC DNA]</scope>
    <source>
        <strain evidence="8">CgM1</strain>
    </source>
</reference>
<evidence type="ECO:0000256" key="1">
    <source>
        <dbReference type="ARBA" id="ARBA00022723"/>
    </source>
</evidence>
<evidence type="ECO:0000256" key="2">
    <source>
        <dbReference type="ARBA" id="ARBA00022771"/>
    </source>
</evidence>
<dbReference type="InterPro" id="IPR001878">
    <property type="entry name" value="Znf_CCHC"/>
</dbReference>
<comment type="caution">
    <text evidence="8">The sequence shown here is derived from an EMBL/GenBank/DDBJ whole genome shotgun (WGS) entry which is preliminary data.</text>
</comment>
<feature type="region of interest" description="Disordered" evidence="5">
    <location>
        <begin position="1"/>
        <end position="53"/>
    </location>
</feature>
<keyword evidence="9" id="KW-1185">Reference proteome</keyword>
<feature type="domain" description="CCHC-type" evidence="6">
    <location>
        <begin position="101"/>
        <end position="114"/>
    </location>
</feature>
<dbReference type="Proteomes" id="UP000826195">
    <property type="component" value="Unassembled WGS sequence"/>
</dbReference>
<evidence type="ECO:0000259" key="6">
    <source>
        <dbReference type="PROSITE" id="PS50158"/>
    </source>
</evidence>
<protein>
    <recommendedName>
        <fullName evidence="10">CCHC-type domain-containing protein</fullName>
    </recommendedName>
</protein>
<dbReference type="Pfam" id="PF01753">
    <property type="entry name" value="zf-MYND"/>
    <property type="match status" value="1"/>
</dbReference>
<dbReference type="EMBL" id="JAHXZJ010000764">
    <property type="protein sequence ID" value="KAH0556489.1"/>
    <property type="molecule type" value="Genomic_DNA"/>
</dbReference>
<organism evidence="8 9">
    <name type="scientific">Cotesia glomerata</name>
    <name type="common">Lepidopteran parasitic wasp</name>
    <name type="synonym">Apanteles glomeratus</name>
    <dbReference type="NCBI Taxonomy" id="32391"/>
    <lineage>
        <taxon>Eukaryota</taxon>
        <taxon>Metazoa</taxon>
        <taxon>Ecdysozoa</taxon>
        <taxon>Arthropoda</taxon>
        <taxon>Hexapoda</taxon>
        <taxon>Insecta</taxon>
        <taxon>Pterygota</taxon>
        <taxon>Neoptera</taxon>
        <taxon>Endopterygota</taxon>
        <taxon>Hymenoptera</taxon>
        <taxon>Apocrita</taxon>
        <taxon>Ichneumonoidea</taxon>
        <taxon>Braconidae</taxon>
        <taxon>Microgastrinae</taxon>
        <taxon>Cotesia</taxon>
    </lineage>
</organism>
<gene>
    <name evidence="8" type="ORF">KQX54_000969</name>
</gene>
<dbReference type="InterPro" id="IPR002893">
    <property type="entry name" value="Znf_MYND"/>
</dbReference>
<dbReference type="PROSITE" id="PS50158">
    <property type="entry name" value="ZF_CCHC"/>
    <property type="match status" value="1"/>
</dbReference>
<feature type="region of interest" description="Disordered" evidence="5">
    <location>
        <begin position="250"/>
        <end position="287"/>
    </location>
</feature>
<dbReference type="SMART" id="SM00343">
    <property type="entry name" value="ZnF_C2HC"/>
    <property type="match status" value="1"/>
</dbReference>
<sequence length="287" mass="31738">MLELAYQPDRYTSRVPGKTSKPQVAAIDDVSSPRKPPKSPNSSRKKGKPFSTPVVQQQTVENVTSSQPVAALNASATAFVPRDQTGQPRPFTINPALRGCCFNCGQPGHLRAACLSPPRTGYCWTCASADYTTAGCPGCIRWQQRRAASPEKAPGDSKVAAAAALPLPDIFDIEIEPFGPVNQTSDARNPESSVCRPVTEPNDPFRSMHQCNVCASTERLWRCRQCKNAYYCSKEHQAEDWPVHRLICAPPDESNPNRPETNPNRIEPELEPNRPKFRIFRPKTNPN</sequence>
<evidence type="ECO:0000313" key="9">
    <source>
        <dbReference type="Proteomes" id="UP000826195"/>
    </source>
</evidence>
<dbReference type="PROSITE" id="PS50865">
    <property type="entry name" value="ZF_MYND_2"/>
    <property type="match status" value="1"/>
</dbReference>
<keyword evidence="3" id="KW-0862">Zinc</keyword>
<dbReference type="AlphaFoldDB" id="A0AAV7ISK8"/>
<dbReference type="Gene3D" id="6.10.140.2220">
    <property type="match status" value="1"/>
</dbReference>
<evidence type="ECO:0008006" key="10">
    <source>
        <dbReference type="Google" id="ProtNLM"/>
    </source>
</evidence>
<evidence type="ECO:0000259" key="7">
    <source>
        <dbReference type="PROSITE" id="PS50865"/>
    </source>
</evidence>
<evidence type="ECO:0000313" key="8">
    <source>
        <dbReference type="EMBL" id="KAH0556489.1"/>
    </source>
</evidence>